<keyword evidence="2" id="KW-1185">Reference proteome</keyword>
<dbReference type="OrthoDB" id="799898at2"/>
<evidence type="ECO:0000313" key="2">
    <source>
        <dbReference type="Proteomes" id="UP000249720"/>
    </source>
</evidence>
<dbReference type="Proteomes" id="UP000249720">
    <property type="component" value="Unassembled WGS sequence"/>
</dbReference>
<evidence type="ECO:0000313" key="1">
    <source>
        <dbReference type="EMBL" id="PZX66062.1"/>
    </source>
</evidence>
<dbReference type="AlphaFoldDB" id="A0A2W7TSH1"/>
<accession>A0A2W7TSH1</accession>
<dbReference type="RefSeq" id="WP_111293487.1">
    <property type="nucleotide sequence ID" value="NZ_QKZV01000001.1"/>
</dbReference>
<comment type="caution">
    <text evidence="1">The sequence shown here is derived from an EMBL/GenBank/DDBJ whole genome shotgun (WGS) entry which is preliminary data.</text>
</comment>
<reference evidence="1 2" key="1">
    <citation type="submission" date="2018-06" db="EMBL/GenBank/DDBJ databases">
        <title>Genomic Encyclopedia of Archaeal and Bacterial Type Strains, Phase II (KMG-II): from individual species to whole genera.</title>
        <authorList>
            <person name="Goeker M."/>
        </authorList>
    </citation>
    <scope>NUCLEOTIDE SEQUENCE [LARGE SCALE GENOMIC DNA]</scope>
    <source>
        <strain evidence="1 2">DSM 23241</strain>
    </source>
</reference>
<protein>
    <submittedName>
        <fullName evidence="1">Uncharacterized protein</fullName>
    </submittedName>
</protein>
<name>A0A2W7TSH1_9BACT</name>
<gene>
    <name evidence="1" type="ORF">LX80_00562</name>
</gene>
<sequence>MFTIPENQQHVFNAVAYMIEKKLLDIQIQLIAHKNHLTLVSIQYEPFENDALLQQVQEKLNELYGLLAEFCKTYQVPVQTINFQKELNVKANFLWEDITGARAASMKGYGISDENLMNDYQKKINAFTTSINDMIRTLNNN</sequence>
<proteinExistence type="predicted"/>
<dbReference type="EMBL" id="QKZV01000001">
    <property type="protein sequence ID" value="PZX66062.1"/>
    <property type="molecule type" value="Genomic_DNA"/>
</dbReference>
<organism evidence="1 2">
    <name type="scientific">Hydrotalea sandarakina</name>
    <dbReference type="NCBI Taxonomy" id="1004304"/>
    <lineage>
        <taxon>Bacteria</taxon>
        <taxon>Pseudomonadati</taxon>
        <taxon>Bacteroidota</taxon>
        <taxon>Chitinophagia</taxon>
        <taxon>Chitinophagales</taxon>
        <taxon>Chitinophagaceae</taxon>
        <taxon>Hydrotalea</taxon>
    </lineage>
</organism>